<feature type="region of interest" description="Disordered" evidence="2">
    <location>
        <begin position="305"/>
        <end position="326"/>
    </location>
</feature>
<feature type="region of interest" description="Disordered" evidence="2">
    <location>
        <begin position="127"/>
        <end position="170"/>
    </location>
</feature>
<dbReference type="EMBL" id="QQBG01000008">
    <property type="protein sequence ID" value="RDB31741.1"/>
    <property type="molecule type" value="Genomic_DNA"/>
</dbReference>
<feature type="coiled-coil region" evidence="1">
    <location>
        <begin position="336"/>
        <end position="363"/>
    </location>
</feature>
<keyword evidence="4" id="KW-1185">Reference proteome</keyword>
<dbReference type="Gene3D" id="3.10.350.10">
    <property type="entry name" value="LysM domain"/>
    <property type="match status" value="1"/>
</dbReference>
<dbReference type="AlphaFoldDB" id="A0A369KAV8"/>
<dbReference type="SUPFAM" id="SSF54106">
    <property type="entry name" value="LysM domain"/>
    <property type="match status" value="1"/>
</dbReference>
<dbReference type="Proteomes" id="UP000253816">
    <property type="component" value="Unassembled WGS sequence"/>
</dbReference>
<feature type="coiled-coil region" evidence="1">
    <location>
        <begin position="260"/>
        <end position="290"/>
    </location>
</feature>
<gene>
    <name evidence="3" type="ORF">HAT2_00121</name>
</gene>
<protein>
    <submittedName>
        <fullName evidence="3">Uncharacterized protein</fullName>
    </submittedName>
</protein>
<evidence type="ECO:0000256" key="1">
    <source>
        <dbReference type="SAM" id="Coils"/>
    </source>
</evidence>
<keyword evidence="1" id="KW-0175">Coiled coil</keyword>
<dbReference type="RefSeq" id="WP_114544102.1">
    <property type="nucleotide sequence ID" value="NZ_QQBG01000008.1"/>
</dbReference>
<dbReference type="InterPro" id="IPR036779">
    <property type="entry name" value="LysM_dom_sf"/>
</dbReference>
<feature type="compositionally biased region" description="Basic and acidic residues" evidence="2">
    <location>
        <begin position="127"/>
        <end position="145"/>
    </location>
</feature>
<dbReference type="OrthoDB" id="22331at2"/>
<evidence type="ECO:0000256" key="2">
    <source>
        <dbReference type="SAM" id="MobiDB-lite"/>
    </source>
</evidence>
<name>A0A369KAV8_9BACT</name>
<reference evidence="3 4" key="1">
    <citation type="submission" date="2018-07" db="EMBL/GenBank/DDBJ databases">
        <title>Comparative genomics of the Candidatus Parilichlamydiaceae reveals evidence of convergent evolution and genome reduction in the phylum Chlamydiae.</title>
        <authorList>
            <person name="Taylor-Brown A."/>
            <person name="Polkinghorne A."/>
        </authorList>
    </citation>
    <scope>NUCLEOTIDE SEQUENCE [LARGE SCALE GENOMIC DNA]</scope>
    <source>
        <strain evidence="3 4">Hat2</strain>
    </source>
</reference>
<organism evidence="3 4">
    <name type="scientific">Candidatus Similichlamydia laticola</name>
    <dbReference type="NCBI Taxonomy" id="2170265"/>
    <lineage>
        <taxon>Bacteria</taxon>
        <taxon>Pseudomonadati</taxon>
        <taxon>Chlamydiota</taxon>
        <taxon>Chlamydiia</taxon>
        <taxon>Parachlamydiales</taxon>
        <taxon>Candidatus Parilichlamydiaceae</taxon>
        <taxon>Candidatus Similichlamydia</taxon>
    </lineage>
</organism>
<evidence type="ECO:0000313" key="3">
    <source>
        <dbReference type="EMBL" id="RDB31741.1"/>
    </source>
</evidence>
<proteinExistence type="predicted"/>
<dbReference type="InterPro" id="IPR018392">
    <property type="entry name" value="LysM"/>
</dbReference>
<evidence type="ECO:0000313" key="4">
    <source>
        <dbReference type="Proteomes" id="UP000253816"/>
    </source>
</evidence>
<sequence length="496" mass="57356">MTSQRILLSVLLSTYWMSCASVEQRLCKRTPLVLQASQESNSTRSLHHIRKHLHRLLSALEHLKEKVEKKCPSKLSKVEENIRRVEKLLEKVRSKNPYINVKEQDLDRVRRDIQNLIVEVRTEIAQRERQKREKAEAAPTEHDLTEGTTAGETPLPTPPQDQGKEKTASVPFEEELQSLQQETLSLRERWQPVLEKLEEVKTFLSRCGAQDPSPCMVTIHEQLCRDVNTIYLKSRESIYHIGLIEDEITFFLSNPGHASIAGLERLRSDMNVEKEELERAQAKLEQFLLVQQKIPHYFFSEEEKARRGEAARQDTTKQVDGLKDHGLPEPLQQEQINLYREDLKNFTLNLQKCRDRLEELQAVNVQLPMLEQVKEEISITGEALKDFRSCLEKRLEEFLSSSKIVSPKQVKLYRKRSVVSQKLARLAQVFDFLENQEHVTSESEQIRGMHLMGKEDTICSISKQYGISVESILNANPKKREPFHEGDLIKIPASGE</sequence>
<comment type="caution">
    <text evidence="3">The sequence shown here is derived from an EMBL/GenBank/DDBJ whole genome shotgun (WGS) entry which is preliminary data.</text>
</comment>
<accession>A0A369KAV8</accession>
<dbReference type="CDD" id="cd00118">
    <property type="entry name" value="LysM"/>
    <property type="match status" value="1"/>
</dbReference>